<dbReference type="Pfam" id="PF20750">
    <property type="entry name" value="PAP_NTPase"/>
    <property type="match status" value="1"/>
</dbReference>
<evidence type="ECO:0000256" key="12">
    <source>
        <dbReference type="ARBA" id="ARBA00023242"/>
    </source>
</evidence>
<dbReference type="AlphaFoldDB" id="A0A1X2GXH8"/>
<sequence length="520" mass="59432">MTTHSQIIENKWRDFLVDYGAIDSYAKVEDRLRVVNFLKSLLPSFIDQCIEENNPKRASDVTGQLIPFGSYGLGGYINGADMDLVMLGPVYVRRRDFLNIFPNLLRTQPTVNSVEVIRNASVPIIKCKVDSFEIDISYVQWTKPSVPPRLDLLNNAVLEGMEQTCLASMDGPRVCQYILQQVHEHDLSSFRLCLQTIKFWAKKRNIYNKPMGFLNGSAWTLLLLKTYLMMQTMSMDQSPIPQSLDTSSATRAPPHIGFFDLLRSFFITWSEWRWPVPVLFSNPPPVLNNQVPVRFEYMSEFRDQLMPIVTPCYPVSSAAPNVTPSTLAVVREELRRAAKITHQRFMHLSLQIEKLIKPASLLTSYLHFIQVTISCETIKSHCTWMWKMPYRMPRLVQLLESAESVQIAHPLTSAYTTHVSYNTSYNKLRIQKGLLKDDNDSALVRYPGALHVMYMFVGIQLTEDAKASKGIVDLTEPLEVFQVELASSSHASKDQDVKINLSAANRRSVDYIMKEYSQIK</sequence>
<keyword evidence="8" id="KW-0479">Metal-binding</keyword>
<dbReference type="InterPro" id="IPR007010">
    <property type="entry name" value="PolA_pol_RNA-bd_dom"/>
</dbReference>
<dbReference type="Pfam" id="PF04928">
    <property type="entry name" value="PAP_central"/>
    <property type="match status" value="2"/>
</dbReference>
<evidence type="ECO:0000259" key="13">
    <source>
        <dbReference type="Pfam" id="PF04926"/>
    </source>
</evidence>
<evidence type="ECO:0000256" key="10">
    <source>
        <dbReference type="ARBA" id="ARBA00022840"/>
    </source>
</evidence>
<dbReference type="GO" id="GO:1990817">
    <property type="term" value="F:poly(A) RNA polymerase activity"/>
    <property type="evidence" value="ECO:0007669"/>
    <property type="project" value="UniProtKB-EC"/>
</dbReference>
<dbReference type="GO" id="GO:0031123">
    <property type="term" value="P:RNA 3'-end processing"/>
    <property type="evidence" value="ECO:0007669"/>
    <property type="project" value="InterPro"/>
</dbReference>
<gene>
    <name evidence="16" type="ORF">DM01DRAFT_1297584</name>
</gene>
<keyword evidence="9" id="KW-0547">Nucleotide-binding</keyword>
<keyword evidence="12" id="KW-0539">Nucleus</keyword>
<evidence type="ECO:0000256" key="4">
    <source>
        <dbReference type="ARBA" id="ARBA00010912"/>
    </source>
</evidence>
<dbReference type="GO" id="GO:0006397">
    <property type="term" value="P:mRNA processing"/>
    <property type="evidence" value="ECO:0007669"/>
    <property type="project" value="UniProtKB-KW"/>
</dbReference>
<dbReference type="OrthoDB" id="10263155at2759"/>
<dbReference type="InterPro" id="IPR007012">
    <property type="entry name" value="PolA_pol_cen_dom"/>
</dbReference>
<dbReference type="SUPFAM" id="SSF81631">
    <property type="entry name" value="PAP/OAS1 substrate-binding domain"/>
    <property type="match status" value="1"/>
</dbReference>
<feature type="domain" description="Poly(A) polymerase central" evidence="14">
    <location>
        <begin position="189"/>
        <end position="225"/>
    </location>
</feature>
<feature type="domain" description="Poly(A) polymerase RNA-binding" evidence="13">
    <location>
        <begin position="364"/>
        <end position="502"/>
    </location>
</feature>
<dbReference type="Gene3D" id="3.30.70.590">
    <property type="entry name" value="Poly(A) polymerase predicted RNA binding domain"/>
    <property type="match status" value="1"/>
</dbReference>
<evidence type="ECO:0000256" key="6">
    <source>
        <dbReference type="ARBA" id="ARBA00022664"/>
    </source>
</evidence>
<dbReference type="GO" id="GO:0003723">
    <property type="term" value="F:RNA binding"/>
    <property type="evidence" value="ECO:0007669"/>
    <property type="project" value="InterPro"/>
</dbReference>
<name>A0A1X2GXH8_9FUNG</name>
<reference evidence="16 17" key="1">
    <citation type="submission" date="2016-07" db="EMBL/GenBank/DDBJ databases">
        <title>Pervasive Adenine N6-methylation of Active Genes in Fungi.</title>
        <authorList>
            <consortium name="DOE Joint Genome Institute"/>
            <person name="Mondo S.J."/>
            <person name="Dannebaum R.O."/>
            <person name="Kuo R.C."/>
            <person name="Labutti K."/>
            <person name="Haridas S."/>
            <person name="Kuo A."/>
            <person name="Salamov A."/>
            <person name="Ahrendt S.R."/>
            <person name="Lipzen A."/>
            <person name="Sullivan W."/>
            <person name="Andreopoulos W.B."/>
            <person name="Clum A."/>
            <person name="Lindquist E."/>
            <person name="Daum C."/>
            <person name="Ramamoorthy G.K."/>
            <person name="Gryganskyi A."/>
            <person name="Culley D."/>
            <person name="Magnuson J.K."/>
            <person name="James T.Y."/>
            <person name="O'Malley M.A."/>
            <person name="Stajich J.E."/>
            <person name="Spatafora J.W."/>
            <person name="Visel A."/>
            <person name="Grigoriev I.V."/>
        </authorList>
    </citation>
    <scope>NUCLEOTIDE SEQUENCE [LARGE SCALE GENOMIC DNA]</scope>
    <source>
        <strain evidence="16 17">NRRL 3301</strain>
    </source>
</reference>
<dbReference type="EC" id="2.7.7.19" evidence="5"/>
<comment type="cofactor">
    <cofactor evidence="2">
        <name>Mg(2+)</name>
        <dbReference type="ChEBI" id="CHEBI:18420"/>
    </cofactor>
</comment>
<organism evidence="16 17">
    <name type="scientific">Hesseltinella vesiculosa</name>
    <dbReference type="NCBI Taxonomy" id="101127"/>
    <lineage>
        <taxon>Eukaryota</taxon>
        <taxon>Fungi</taxon>
        <taxon>Fungi incertae sedis</taxon>
        <taxon>Mucoromycota</taxon>
        <taxon>Mucoromycotina</taxon>
        <taxon>Mucoromycetes</taxon>
        <taxon>Mucorales</taxon>
        <taxon>Cunninghamellaceae</taxon>
        <taxon>Hesseltinella</taxon>
    </lineage>
</organism>
<dbReference type="STRING" id="101127.A0A1X2GXH8"/>
<dbReference type="GO" id="GO:0046872">
    <property type="term" value="F:metal ion binding"/>
    <property type="evidence" value="ECO:0007669"/>
    <property type="project" value="UniProtKB-KW"/>
</dbReference>
<dbReference type="Pfam" id="PF04926">
    <property type="entry name" value="PAP_RNA-bind"/>
    <property type="match status" value="1"/>
</dbReference>
<protein>
    <recommendedName>
        <fullName evidence="5">polynucleotide adenylyltransferase</fullName>
        <ecNumber evidence="5">2.7.7.19</ecNumber>
    </recommendedName>
</protein>
<dbReference type="SUPFAM" id="SSF81301">
    <property type="entry name" value="Nucleotidyltransferase"/>
    <property type="match status" value="1"/>
</dbReference>
<evidence type="ECO:0000313" key="16">
    <source>
        <dbReference type="EMBL" id="ORX62787.1"/>
    </source>
</evidence>
<keyword evidence="17" id="KW-1185">Reference proteome</keyword>
<dbReference type="EMBL" id="MCGT01000001">
    <property type="protein sequence ID" value="ORX62787.1"/>
    <property type="molecule type" value="Genomic_DNA"/>
</dbReference>
<comment type="cofactor">
    <cofactor evidence="1">
        <name>Mn(2+)</name>
        <dbReference type="ChEBI" id="CHEBI:29035"/>
    </cofactor>
</comment>
<proteinExistence type="inferred from homology"/>
<dbReference type="InterPro" id="IPR043519">
    <property type="entry name" value="NT_sf"/>
</dbReference>
<evidence type="ECO:0000313" key="17">
    <source>
        <dbReference type="Proteomes" id="UP000242146"/>
    </source>
</evidence>
<dbReference type="CDD" id="cd05402">
    <property type="entry name" value="NT_PAP_TUTase"/>
    <property type="match status" value="1"/>
</dbReference>
<keyword evidence="6" id="KW-0507">mRNA processing</keyword>
<dbReference type="SUPFAM" id="SSF55003">
    <property type="entry name" value="PAP/Archaeal CCA-adding enzyme, C-terminal domain"/>
    <property type="match status" value="1"/>
</dbReference>
<evidence type="ECO:0000256" key="9">
    <source>
        <dbReference type="ARBA" id="ARBA00022741"/>
    </source>
</evidence>
<comment type="subcellular location">
    <subcellularLocation>
        <location evidence="3">Nucleus</location>
    </subcellularLocation>
</comment>
<evidence type="ECO:0000256" key="11">
    <source>
        <dbReference type="ARBA" id="ARBA00022842"/>
    </source>
</evidence>
<dbReference type="Gene3D" id="3.30.460.10">
    <property type="entry name" value="Beta Polymerase, domain 2"/>
    <property type="match status" value="1"/>
</dbReference>
<evidence type="ECO:0000259" key="15">
    <source>
        <dbReference type="Pfam" id="PF20750"/>
    </source>
</evidence>
<dbReference type="PANTHER" id="PTHR10682">
    <property type="entry name" value="POLY A POLYMERASE"/>
    <property type="match status" value="1"/>
</dbReference>
<feature type="domain" description="Poly(A) polymerase nucleotidyltransferase" evidence="15">
    <location>
        <begin position="14"/>
        <end position="182"/>
    </location>
</feature>
<keyword evidence="7" id="KW-0808">Transferase</keyword>
<evidence type="ECO:0000256" key="8">
    <source>
        <dbReference type="ARBA" id="ARBA00022723"/>
    </source>
</evidence>
<evidence type="ECO:0000256" key="3">
    <source>
        <dbReference type="ARBA" id="ARBA00004123"/>
    </source>
</evidence>
<dbReference type="InterPro" id="IPR011068">
    <property type="entry name" value="NuclTrfase_I-like_C"/>
</dbReference>
<accession>A0A1X2GXH8</accession>
<dbReference type="GO" id="GO:0005524">
    <property type="term" value="F:ATP binding"/>
    <property type="evidence" value="ECO:0007669"/>
    <property type="project" value="UniProtKB-KW"/>
</dbReference>
<evidence type="ECO:0000259" key="14">
    <source>
        <dbReference type="Pfam" id="PF04928"/>
    </source>
</evidence>
<dbReference type="InterPro" id="IPR048840">
    <property type="entry name" value="PolA_pol_NTPase"/>
</dbReference>
<evidence type="ECO:0000256" key="5">
    <source>
        <dbReference type="ARBA" id="ARBA00012388"/>
    </source>
</evidence>
<evidence type="ECO:0000256" key="1">
    <source>
        <dbReference type="ARBA" id="ARBA00001936"/>
    </source>
</evidence>
<dbReference type="Gene3D" id="1.10.1410.10">
    <property type="match status" value="1"/>
</dbReference>
<evidence type="ECO:0000256" key="7">
    <source>
        <dbReference type="ARBA" id="ARBA00022679"/>
    </source>
</evidence>
<comment type="caution">
    <text evidence="16">The sequence shown here is derived from an EMBL/GenBank/DDBJ whole genome shotgun (WGS) entry which is preliminary data.</text>
</comment>
<feature type="domain" description="Poly(A) polymerase central" evidence="14">
    <location>
        <begin position="261"/>
        <end position="344"/>
    </location>
</feature>
<evidence type="ECO:0000256" key="2">
    <source>
        <dbReference type="ARBA" id="ARBA00001946"/>
    </source>
</evidence>
<dbReference type="PANTHER" id="PTHR10682:SF10">
    <property type="entry name" value="POLYNUCLEOTIDE ADENYLYLTRANSFERASE"/>
    <property type="match status" value="1"/>
</dbReference>
<comment type="similarity">
    <text evidence="4">Belongs to the poly(A) polymerase family.</text>
</comment>
<keyword evidence="11" id="KW-0460">Magnesium</keyword>
<dbReference type="GO" id="GO:0005634">
    <property type="term" value="C:nucleus"/>
    <property type="evidence" value="ECO:0007669"/>
    <property type="project" value="UniProtKB-SubCell"/>
</dbReference>
<dbReference type="Proteomes" id="UP000242146">
    <property type="component" value="Unassembled WGS sequence"/>
</dbReference>
<keyword evidence="10" id="KW-0067">ATP-binding</keyword>